<evidence type="ECO:0000313" key="1">
    <source>
        <dbReference type="EMBL" id="MCC9016974.1"/>
    </source>
</evidence>
<keyword evidence="2" id="KW-1185">Reference proteome</keyword>
<sequence length="146" mass="17099">MKKIIYLITVVTLISCNKNNRKEKTPKTKEKLALEFCKLDVKANSPSPSTIKYDSLLTDAFKISKNTKYYNKDLDDVYGMIQINDSTSEKWQVHIYFDSENKYGAKITNNVIYILKENELYSKDSIMNEQFIILSKRDQNKLHENL</sequence>
<dbReference type="PROSITE" id="PS51257">
    <property type="entry name" value="PROKAR_LIPOPROTEIN"/>
    <property type="match status" value="1"/>
</dbReference>
<reference evidence="1" key="1">
    <citation type="submission" date="2021-11" db="EMBL/GenBank/DDBJ databases">
        <title>Description of novel Flavobacterium species.</title>
        <authorList>
            <person name="Saticioglu I.B."/>
            <person name="Ay H."/>
            <person name="Altun S."/>
            <person name="Duman M."/>
        </authorList>
    </citation>
    <scope>NUCLEOTIDE SEQUENCE</scope>
    <source>
        <strain evidence="1">F-126</strain>
    </source>
</reference>
<dbReference type="Proteomes" id="UP001430700">
    <property type="component" value="Unassembled WGS sequence"/>
</dbReference>
<organism evidence="1 2">
    <name type="scientific">Flavobacterium lipolyticum</name>
    <dbReference type="NCBI Taxonomy" id="2893754"/>
    <lineage>
        <taxon>Bacteria</taxon>
        <taxon>Pseudomonadati</taxon>
        <taxon>Bacteroidota</taxon>
        <taxon>Flavobacteriia</taxon>
        <taxon>Flavobacteriales</taxon>
        <taxon>Flavobacteriaceae</taxon>
        <taxon>Flavobacterium</taxon>
    </lineage>
</organism>
<dbReference type="EMBL" id="JAJJMN010000001">
    <property type="protein sequence ID" value="MCC9016974.1"/>
    <property type="molecule type" value="Genomic_DNA"/>
</dbReference>
<comment type="caution">
    <text evidence="1">The sequence shown here is derived from an EMBL/GenBank/DDBJ whole genome shotgun (WGS) entry which is preliminary data.</text>
</comment>
<gene>
    <name evidence="1" type="ORF">LNQ34_04220</name>
</gene>
<dbReference type="RefSeq" id="WP_229998768.1">
    <property type="nucleotide sequence ID" value="NZ_JAJJMN010000001.1"/>
</dbReference>
<accession>A0ABS8LWQ7</accession>
<protein>
    <recommendedName>
        <fullName evidence="3">Lipoprotein</fullName>
    </recommendedName>
</protein>
<evidence type="ECO:0008006" key="3">
    <source>
        <dbReference type="Google" id="ProtNLM"/>
    </source>
</evidence>
<proteinExistence type="predicted"/>
<name>A0ABS8LWQ7_9FLAO</name>
<evidence type="ECO:0000313" key="2">
    <source>
        <dbReference type="Proteomes" id="UP001430700"/>
    </source>
</evidence>